<protein>
    <submittedName>
        <fullName evidence="1">DUF2378 family protein</fullName>
    </submittedName>
</protein>
<accession>A0ABT3ZY48</accession>
<dbReference type="Proteomes" id="UP001207654">
    <property type="component" value="Unassembled WGS sequence"/>
</dbReference>
<organism evidence="1 2">
    <name type="scientific">Archangium lansingense</name>
    <dbReference type="NCBI Taxonomy" id="2995310"/>
    <lineage>
        <taxon>Bacteria</taxon>
        <taxon>Pseudomonadati</taxon>
        <taxon>Myxococcota</taxon>
        <taxon>Myxococcia</taxon>
        <taxon>Myxococcales</taxon>
        <taxon>Cystobacterineae</taxon>
        <taxon>Archangiaceae</taxon>
        <taxon>Archangium</taxon>
    </lineage>
</organism>
<proteinExistence type="predicted"/>
<dbReference type="NCBIfam" id="TIGR02265">
    <property type="entry name" value="Mxa_TIGR02265"/>
    <property type="match status" value="1"/>
</dbReference>
<evidence type="ECO:0000313" key="2">
    <source>
        <dbReference type="Proteomes" id="UP001207654"/>
    </source>
</evidence>
<reference evidence="1 2" key="1">
    <citation type="submission" date="2022-11" db="EMBL/GenBank/DDBJ databases">
        <title>Minimal conservation of predation-associated metabolite biosynthetic gene clusters underscores biosynthetic potential of Myxococcota including descriptions for ten novel species: Archangium lansinium sp. nov., Myxococcus landrumus sp. nov., Nannocystis bai.</title>
        <authorList>
            <person name="Ahearne A."/>
            <person name="Stevens C."/>
            <person name="Phillips K."/>
        </authorList>
    </citation>
    <scope>NUCLEOTIDE SEQUENCE [LARGE SCALE GENOMIC DNA]</scope>
    <source>
        <strain evidence="1 2">MIWBW</strain>
    </source>
</reference>
<name>A0ABT3ZY48_9BACT</name>
<comment type="caution">
    <text evidence="1">The sequence shown here is derived from an EMBL/GenBank/DDBJ whole genome shotgun (WGS) entry which is preliminary data.</text>
</comment>
<sequence>MEADTREAVAERILQATPEEKISGMFCESAFLAMRELLGREQADEVRAATWPTRPWVSFVHYPVVDLLRMVSASAELLEKRGLMSYAQGLEELGGWVTRIIQSTPVSRAYRLAAGNDPHERMALALGSARILVTYGERKYEREGPTDARLLFKRELMGPSWMLGSYIVVAQAIPDVQISVTLGPCREPGMNFQLHCSW</sequence>
<dbReference type="EMBL" id="JAPNKA010000001">
    <property type="protein sequence ID" value="MCY1074001.1"/>
    <property type="molecule type" value="Genomic_DNA"/>
</dbReference>
<evidence type="ECO:0000313" key="1">
    <source>
        <dbReference type="EMBL" id="MCY1074001.1"/>
    </source>
</evidence>
<keyword evidence="2" id="KW-1185">Reference proteome</keyword>
<dbReference type="RefSeq" id="WP_267532985.1">
    <property type="nucleotide sequence ID" value="NZ_JAPNKA010000001.1"/>
</dbReference>
<gene>
    <name evidence="1" type="ORF">OV287_05840</name>
</gene>
<dbReference type="InterPro" id="IPR011751">
    <property type="entry name" value="Mxa_paralog_2265"/>
</dbReference>
<dbReference type="Pfam" id="PF09536">
    <property type="entry name" value="DUF2378"/>
    <property type="match status" value="1"/>
</dbReference>